<dbReference type="PANTHER" id="PTHR31872:SF4">
    <property type="entry name" value="TRANSMEMBRANE PROTEIN 179"/>
    <property type="match status" value="1"/>
</dbReference>
<evidence type="ECO:0000313" key="8">
    <source>
        <dbReference type="EMBL" id="KAK3737932.1"/>
    </source>
</evidence>
<dbReference type="Proteomes" id="UP001283361">
    <property type="component" value="Unassembled WGS sequence"/>
</dbReference>
<feature type="transmembrane region" description="Helical" evidence="7">
    <location>
        <begin position="75"/>
        <end position="94"/>
    </location>
</feature>
<proteinExistence type="inferred from homology"/>
<organism evidence="8 9">
    <name type="scientific">Elysia crispata</name>
    <name type="common">lettuce slug</name>
    <dbReference type="NCBI Taxonomy" id="231223"/>
    <lineage>
        <taxon>Eukaryota</taxon>
        <taxon>Metazoa</taxon>
        <taxon>Spiralia</taxon>
        <taxon>Lophotrochozoa</taxon>
        <taxon>Mollusca</taxon>
        <taxon>Gastropoda</taxon>
        <taxon>Heterobranchia</taxon>
        <taxon>Euthyneura</taxon>
        <taxon>Panpulmonata</taxon>
        <taxon>Sacoglossa</taxon>
        <taxon>Placobranchoidea</taxon>
        <taxon>Plakobranchidae</taxon>
        <taxon>Elysia</taxon>
    </lineage>
</organism>
<dbReference type="AlphaFoldDB" id="A0AAE1CUZ3"/>
<dbReference type="InterPro" id="IPR029673">
    <property type="entry name" value="TMEM179"/>
</dbReference>
<comment type="similarity">
    <text evidence="5">Belongs to the TMEM179 family.</text>
</comment>
<feature type="transmembrane region" description="Helical" evidence="7">
    <location>
        <begin position="114"/>
        <end position="134"/>
    </location>
</feature>
<evidence type="ECO:0000256" key="2">
    <source>
        <dbReference type="ARBA" id="ARBA00022692"/>
    </source>
</evidence>
<evidence type="ECO:0000313" key="9">
    <source>
        <dbReference type="Proteomes" id="UP001283361"/>
    </source>
</evidence>
<evidence type="ECO:0000256" key="1">
    <source>
        <dbReference type="ARBA" id="ARBA00004141"/>
    </source>
</evidence>
<comment type="subcellular location">
    <subcellularLocation>
        <location evidence="1">Membrane</location>
        <topology evidence="1">Multi-pass membrane protein</topology>
    </subcellularLocation>
</comment>
<evidence type="ECO:0000256" key="4">
    <source>
        <dbReference type="ARBA" id="ARBA00023136"/>
    </source>
</evidence>
<sequence length="389" mass="43102">MRSTVVRHLLTLQVVLFVISLLLSGMVFMPLSLVFQGFRSQCLLFSDISLTWNSNNTVTIDLTTSHFGPVEQCNVTTFIAVSDFVVCIIFSWFYLCSIFSANGSDETKQSTNKIQIPALLIFLALFISTIVGAAKISAGFRIWCENIVDNQPDGPGRKLSCSDFETLNWTNNINNYQFYTRFKIAEVACWLLCVSLFALCCVTCVGCYHMLLAADKLATSQATLSVSLEESEDGSLVVVKTKHKNEEKGELEGSSQDYFTPMEDQMLSSDEPELRQNRHNEVLLSTEATVHSEPTPLDNNFYTERNETAAVNDAFLSDISDHEEYLKSEKVSSGRINTSVGDEVLSLASPSNRGHGVRSEDDFLKTSEKEALSKNVSVNGGYGAVSSQR</sequence>
<feature type="transmembrane region" description="Helical" evidence="7">
    <location>
        <begin position="12"/>
        <end position="35"/>
    </location>
</feature>
<evidence type="ECO:0000256" key="6">
    <source>
        <dbReference type="SAM" id="MobiDB-lite"/>
    </source>
</evidence>
<accession>A0AAE1CUZ3</accession>
<dbReference type="PANTHER" id="PTHR31872">
    <property type="entry name" value="TRANSMEMBRANE PROTEIN 179"/>
    <property type="match status" value="1"/>
</dbReference>
<comment type="caution">
    <text evidence="8">The sequence shown here is derived from an EMBL/GenBank/DDBJ whole genome shotgun (WGS) entry which is preliminary data.</text>
</comment>
<keyword evidence="3 7" id="KW-1133">Transmembrane helix</keyword>
<keyword evidence="9" id="KW-1185">Reference proteome</keyword>
<gene>
    <name evidence="8" type="ORF">RRG08_028556</name>
</gene>
<feature type="region of interest" description="Disordered" evidence="6">
    <location>
        <begin position="346"/>
        <end position="365"/>
    </location>
</feature>
<feature type="transmembrane region" description="Helical" evidence="7">
    <location>
        <begin position="187"/>
        <end position="211"/>
    </location>
</feature>
<protein>
    <submittedName>
        <fullName evidence="8">Uncharacterized protein</fullName>
    </submittedName>
</protein>
<name>A0AAE1CUZ3_9GAST</name>
<dbReference type="Pfam" id="PF26158">
    <property type="entry name" value="Claudin_TMEM179-179B"/>
    <property type="match status" value="1"/>
</dbReference>
<dbReference type="EMBL" id="JAWDGP010006611">
    <property type="protein sequence ID" value="KAK3737932.1"/>
    <property type="molecule type" value="Genomic_DNA"/>
</dbReference>
<keyword evidence="2 7" id="KW-0812">Transmembrane</keyword>
<evidence type="ECO:0000256" key="5">
    <source>
        <dbReference type="ARBA" id="ARBA00093776"/>
    </source>
</evidence>
<keyword evidence="4 7" id="KW-0472">Membrane</keyword>
<evidence type="ECO:0000256" key="3">
    <source>
        <dbReference type="ARBA" id="ARBA00022989"/>
    </source>
</evidence>
<evidence type="ECO:0000256" key="7">
    <source>
        <dbReference type="SAM" id="Phobius"/>
    </source>
</evidence>
<dbReference type="InterPro" id="IPR059010">
    <property type="entry name" value="TMEM179-179B"/>
</dbReference>
<reference evidence="8" key="1">
    <citation type="journal article" date="2023" name="G3 (Bethesda)">
        <title>A reference genome for the long-term kleptoplast-retaining sea slug Elysia crispata morphotype clarki.</title>
        <authorList>
            <person name="Eastman K.E."/>
            <person name="Pendleton A.L."/>
            <person name="Shaikh M.A."/>
            <person name="Suttiyut T."/>
            <person name="Ogas R."/>
            <person name="Tomko P."/>
            <person name="Gavelis G."/>
            <person name="Widhalm J.R."/>
            <person name="Wisecaver J.H."/>
        </authorList>
    </citation>
    <scope>NUCLEOTIDE SEQUENCE</scope>
    <source>
        <strain evidence="8">ECLA1</strain>
    </source>
</reference>